<organism evidence="2 3">
    <name type="scientific">Amycolatopsis antarctica</name>
    <dbReference type="NCBI Taxonomy" id="1854586"/>
    <lineage>
        <taxon>Bacteria</taxon>
        <taxon>Bacillati</taxon>
        <taxon>Actinomycetota</taxon>
        <taxon>Actinomycetes</taxon>
        <taxon>Pseudonocardiales</taxon>
        <taxon>Pseudonocardiaceae</taxon>
        <taxon>Amycolatopsis</taxon>
    </lineage>
</organism>
<evidence type="ECO:0008006" key="4">
    <source>
        <dbReference type="Google" id="ProtNLM"/>
    </source>
</evidence>
<feature type="signal peptide" evidence="1">
    <location>
        <begin position="1"/>
        <end position="29"/>
    </location>
</feature>
<proteinExistence type="predicted"/>
<feature type="chain" id="PRO_5012130617" description="Secreted protein" evidence="1">
    <location>
        <begin position="30"/>
        <end position="125"/>
    </location>
</feature>
<evidence type="ECO:0000313" key="3">
    <source>
        <dbReference type="Proteomes" id="UP000242444"/>
    </source>
</evidence>
<gene>
    <name evidence="2" type="ORF">CFN78_02475</name>
</gene>
<dbReference type="EMBL" id="NKYE01000001">
    <property type="protein sequence ID" value="OZM75061.1"/>
    <property type="molecule type" value="Genomic_DNA"/>
</dbReference>
<evidence type="ECO:0000313" key="2">
    <source>
        <dbReference type="EMBL" id="OZM75061.1"/>
    </source>
</evidence>
<name>A0A263D9L0_9PSEU</name>
<dbReference type="InParanoid" id="A0A263D9L0"/>
<dbReference type="Proteomes" id="UP000242444">
    <property type="component" value="Unassembled WGS sequence"/>
</dbReference>
<comment type="caution">
    <text evidence="2">The sequence shown here is derived from an EMBL/GenBank/DDBJ whole genome shotgun (WGS) entry which is preliminary data.</text>
</comment>
<keyword evidence="3" id="KW-1185">Reference proteome</keyword>
<evidence type="ECO:0000256" key="1">
    <source>
        <dbReference type="SAM" id="SignalP"/>
    </source>
</evidence>
<dbReference type="AlphaFoldDB" id="A0A263D9L0"/>
<protein>
    <recommendedName>
        <fullName evidence="4">Secreted protein</fullName>
    </recommendedName>
</protein>
<reference evidence="2 3" key="1">
    <citation type="submission" date="2017-07" db="EMBL/GenBank/DDBJ databases">
        <title>Amycolatopsis antarcticus sp. nov., isolated from the surface of an Antarcticus brown macroalga.</title>
        <authorList>
            <person name="Wang J."/>
            <person name="Leiva S."/>
            <person name="Huang J."/>
            <person name="Huang Y."/>
        </authorList>
    </citation>
    <scope>NUCLEOTIDE SEQUENCE [LARGE SCALE GENOMIC DNA]</scope>
    <source>
        <strain evidence="2 3">AU-G6</strain>
    </source>
</reference>
<keyword evidence="1" id="KW-0732">Signal</keyword>
<sequence>MVKRVLAVLLGTFATTSAVLLAATAPAHAAQNCQDIGNGSVCIDVTPAGSPGHVQVSYVKKAGDPLNAYLVWRNPGGVISAGPEEHMVSGRAYIHRWDTFVGAGCNTPGIRIPFQPTIWGPTVCV</sequence>
<accession>A0A263D9L0</accession>
<dbReference type="RefSeq" id="WP_094860840.1">
    <property type="nucleotide sequence ID" value="NZ_NKYE01000001.1"/>
</dbReference>